<dbReference type="PANTHER" id="PTHR43157:SF31">
    <property type="entry name" value="PHOSPHATIDYLINOSITOL-GLYCAN BIOSYNTHESIS CLASS F PROTEIN"/>
    <property type="match status" value="1"/>
</dbReference>
<dbReference type="OrthoDB" id="191139at2759"/>
<reference evidence="2 3" key="1">
    <citation type="submission" date="2019-09" db="EMBL/GenBank/DDBJ databases">
        <title>Draft genome of the ectomycorrhizal ascomycete Sphaerosporella brunnea.</title>
        <authorList>
            <consortium name="DOE Joint Genome Institute"/>
            <person name="Benucci G.M."/>
            <person name="Marozzi G."/>
            <person name="Antonielli L."/>
            <person name="Sanchez S."/>
            <person name="Marco P."/>
            <person name="Wang X."/>
            <person name="Falini L.B."/>
            <person name="Barry K."/>
            <person name="Haridas S."/>
            <person name="Lipzen A."/>
            <person name="Labutti K."/>
            <person name="Grigoriev I.V."/>
            <person name="Murat C."/>
            <person name="Martin F."/>
            <person name="Albertini E."/>
            <person name="Donnini D."/>
            <person name="Bonito G."/>
        </authorList>
    </citation>
    <scope>NUCLEOTIDE SEQUENCE [LARGE SCALE GENOMIC DNA]</scope>
    <source>
        <strain evidence="2 3">Sb_GMNB300</strain>
    </source>
</reference>
<dbReference type="InterPro" id="IPR036291">
    <property type="entry name" value="NAD(P)-bd_dom_sf"/>
</dbReference>
<dbReference type="InterPro" id="IPR002347">
    <property type="entry name" value="SDR_fam"/>
</dbReference>
<dbReference type="SUPFAM" id="SSF51735">
    <property type="entry name" value="NAD(P)-binding Rossmann-fold domains"/>
    <property type="match status" value="1"/>
</dbReference>
<keyword evidence="3" id="KW-1185">Reference proteome</keyword>
<protein>
    <submittedName>
        <fullName evidence="2">Short-chain dehydrogenase</fullName>
    </submittedName>
</protein>
<dbReference type="Gene3D" id="3.40.50.720">
    <property type="entry name" value="NAD(P)-binding Rossmann-like Domain"/>
    <property type="match status" value="1"/>
</dbReference>
<dbReference type="Pfam" id="PF00106">
    <property type="entry name" value="adh_short"/>
    <property type="match status" value="1"/>
</dbReference>
<gene>
    <name evidence="2" type="ORF">FN846DRAFT_209537</name>
</gene>
<evidence type="ECO:0000313" key="2">
    <source>
        <dbReference type="EMBL" id="KAA8898446.1"/>
    </source>
</evidence>
<organism evidence="2 3">
    <name type="scientific">Sphaerosporella brunnea</name>
    <dbReference type="NCBI Taxonomy" id="1250544"/>
    <lineage>
        <taxon>Eukaryota</taxon>
        <taxon>Fungi</taxon>
        <taxon>Dikarya</taxon>
        <taxon>Ascomycota</taxon>
        <taxon>Pezizomycotina</taxon>
        <taxon>Pezizomycetes</taxon>
        <taxon>Pezizales</taxon>
        <taxon>Pyronemataceae</taxon>
        <taxon>Sphaerosporella</taxon>
    </lineage>
</organism>
<comment type="caution">
    <text evidence="2">The sequence shown here is derived from an EMBL/GenBank/DDBJ whole genome shotgun (WGS) entry which is preliminary data.</text>
</comment>
<accession>A0A5J5EPB2</accession>
<name>A0A5J5EPB2_9PEZI</name>
<dbReference type="PANTHER" id="PTHR43157">
    <property type="entry name" value="PHOSPHATIDYLINOSITOL-GLYCAN BIOSYNTHESIS CLASS F PROTEIN-RELATED"/>
    <property type="match status" value="1"/>
</dbReference>
<dbReference type="AlphaFoldDB" id="A0A5J5EPB2"/>
<dbReference type="GO" id="GO:0016491">
    <property type="term" value="F:oxidoreductase activity"/>
    <property type="evidence" value="ECO:0007669"/>
    <property type="project" value="UniProtKB-KW"/>
</dbReference>
<evidence type="ECO:0000313" key="3">
    <source>
        <dbReference type="Proteomes" id="UP000326924"/>
    </source>
</evidence>
<dbReference type="InParanoid" id="A0A5J5EPB2"/>
<dbReference type="EMBL" id="VXIS01000185">
    <property type="protein sequence ID" value="KAA8898446.1"/>
    <property type="molecule type" value="Genomic_DNA"/>
</dbReference>
<evidence type="ECO:0000256" key="1">
    <source>
        <dbReference type="ARBA" id="ARBA00023002"/>
    </source>
</evidence>
<dbReference type="PRINTS" id="PR00081">
    <property type="entry name" value="GDHRDH"/>
</dbReference>
<proteinExistence type="predicted"/>
<dbReference type="Proteomes" id="UP000326924">
    <property type="component" value="Unassembled WGS sequence"/>
</dbReference>
<sequence length="313" mass="33920">MTVTGYSQHTTANEVATTFAAQIRGKVILITGPTIGGIGFEAAITIASKSPKLIILAGRSQEKLNAAEAEIHAKYPDVQIRKLLLDLTSLGSVRTAAKEVLTYPEDLDIVIANAAVMAIPEYTTTKDGFEMQFGTNHLGHFVFVNEIMPKILTGTGEKRIVNVTSIAHEFTGIRFDDVNFGNGAVYDKWQAYGQSKTANILFAKALADMFGPRGLKAYSLHPGSITTGLQKFVPEEELTQMREIYAKGIYHKSLQEGSATTLVAAFATNIADKSGAYLRDADIAEPAQHAQGSELAEKLWNLSESLVGAKYEF</sequence>
<keyword evidence="1" id="KW-0560">Oxidoreductase</keyword>